<evidence type="ECO:0000313" key="1">
    <source>
        <dbReference type="EMBL" id="CAI9696007.1"/>
    </source>
</evidence>
<sequence>MLFRPLSDIGAIEEASTTAPKVYPLGSCCGDTSSSTVTLGCLVSSYMPEPVTVTWNSGALTSGVRTFPAVRQSSGLYSLSSIVTVPASTSGSQTFTCNVAHPASSTKVDKHVGEMTGPGEGSTPGDQGQPPCLQGSHPRDNVDQAPRVSGPSVFIFPPKPKDTLMITGKPEVTCVVVDVGQDDPEVKFSWFVNDVEVHMARTKPKEEQFNSTYRVVSALPIQHDDWSQGKEFKCKVNNEGLPAPIVRTISRTKGQALEPQVYVLAPPREELSKSTVSLTCLITGFYPDYIAVEWQRDRQPESEGKYSTTPPQLDADGSYFLYSRLRVNKSSWLEGDSYTCIVMHEALHNHYTQKSISKSPDLRLEEESCADTQDGELDGLWTTISIFITLFLLSVCYSATVTLFKVKWILSSVVELKQSITPNYRNMIGQGA</sequence>
<protein>
    <submittedName>
        <fullName evidence="1">Uncharacterized protein</fullName>
    </submittedName>
</protein>
<dbReference type="EMBL" id="OX596100">
    <property type="protein sequence ID" value="CAI9696007.1"/>
    <property type="molecule type" value="Genomic_DNA"/>
</dbReference>
<reference evidence="1" key="1">
    <citation type="submission" date="2023-05" db="EMBL/GenBank/DDBJ databases">
        <authorList>
            <consortium name="ELIXIR-Norway"/>
        </authorList>
    </citation>
    <scope>NUCLEOTIDE SEQUENCE</scope>
</reference>
<organism evidence="1 2">
    <name type="scientific">Rangifer tarandus platyrhynchus</name>
    <name type="common">Svalbard reindeer</name>
    <dbReference type="NCBI Taxonomy" id="3082113"/>
    <lineage>
        <taxon>Eukaryota</taxon>
        <taxon>Metazoa</taxon>
        <taxon>Chordata</taxon>
        <taxon>Craniata</taxon>
        <taxon>Vertebrata</taxon>
        <taxon>Euteleostomi</taxon>
        <taxon>Mammalia</taxon>
        <taxon>Eutheria</taxon>
        <taxon>Laurasiatheria</taxon>
        <taxon>Artiodactyla</taxon>
        <taxon>Ruminantia</taxon>
        <taxon>Pecora</taxon>
        <taxon>Cervidae</taxon>
        <taxon>Odocoileinae</taxon>
        <taxon>Rangifer</taxon>
    </lineage>
</organism>
<accession>A0ACB0E5Z3</accession>
<evidence type="ECO:0000313" key="2">
    <source>
        <dbReference type="Proteomes" id="UP001162501"/>
    </source>
</evidence>
<proteinExistence type="predicted"/>
<dbReference type="Proteomes" id="UP001162501">
    <property type="component" value="Chromosome 16"/>
</dbReference>
<name>A0ACB0E5Z3_RANTA</name>
<gene>
    <name evidence="1" type="ORF">MRATA1EN3_LOCUS7220</name>
</gene>